<dbReference type="RefSeq" id="WP_202398762.1">
    <property type="nucleotide sequence ID" value="NZ_CP102850.1"/>
</dbReference>
<organism evidence="2 3">
    <name type="scientific">Gordonia mangrovi</name>
    <dbReference type="NCBI Taxonomy" id="2665643"/>
    <lineage>
        <taxon>Bacteria</taxon>
        <taxon>Bacillati</taxon>
        <taxon>Actinomycetota</taxon>
        <taxon>Actinomycetes</taxon>
        <taxon>Mycobacteriales</taxon>
        <taxon>Gordoniaceae</taxon>
        <taxon>Gordonia</taxon>
    </lineage>
</organism>
<feature type="region of interest" description="Disordered" evidence="1">
    <location>
        <begin position="1"/>
        <end position="70"/>
    </location>
</feature>
<comment type="caution">
    <text evidence="2">The sequence shown here is derived from an EMBL/GenBank/DDBJ whole genome shotgun (WGS) entry which is preliminary data.</text>
</comment>
<protein>
    <submittedName>
        <fullName evidence="2">Uncharacterized protein</fullName>
    </submittedName>
</protein>
<evidence type="ECO:0000313" key="3">
    <source>
        <dbReference type="Proteomes" id="UP000475545"/>
    </source>
</evidence>
<reference evidence="2 3" key="1">
    <citation type="submission" date="2019-11" db="EMBL/GenBank/DDBJ databases">
        <title>Gordonia sp. nov., a novel actinobacterium isolated from mangrove soil in Hainan.</title>
        <authorList>
            <person name="Huang X."/>
            <person name="Xie Y."/>
            <person name="Chu X."/>
            <person name="Xiao K."/>
        </authorList>
    </citation>
    <scope>NUCLEOTIDE SEQUENCE [LARGE SCALE GENOMIC DNA]</scope>
    <source>
        <strain evidence="2 3">HNM0687</strain>
    </source>
</reference>
<name>A0A6L7GS90_9ACTN</name>
<evidence type="ECO:0000313" key="2">
    <source>
        <dbReference type="EMBL" id="MXP22844.1"/>
    </source>
</evidence>
<feature type="compositionally biased region" description="Basic and acidic residues" evidence="1">
    <location>
        <begin position="21"/>
        <end position="35"/>
    </location>
</feature>
<gene>
    <name evidence="2" type="ORF">GIY30_15995</name>
</gene>
<evidence type="ECO:0000256" key="1">
    <source>
        <dbReference type="SAM" id="MobiDB-lite"/>
    </source>
</evidence>
<proteinExistence type="predicted"/>
<keyword evidence="3" id="KW-1185">Reference proteome</keyword>
<accession>A0A6L7GS90</accession>
<sequence length="70" mass="7895">MSADADHPPEPQQSGGSGAETRGRTDWRARRRIDEVFGSDLPDVTADECEQGHKGVTRDWYEANRPPHYE</sequence>
<dbReference type="EMBL" id="WMBR01000004">
    <property type="protein sequence ID" value="MXP22844.1"/>
    <property type="molecule type" value="Genomic_DNA"/>
</dbReference>
<feature type="compositionally biased region" description="Basic and acidic residues" evidence="1">
    <location>
        <begin position="50"/>
        <end position="70"/>
    </location>
</feature>
<dbReference type="AlphaFoldDB" id="A0A6L7GS90"/>
<dbReference type="Proteomes" id="UP000475545">
    <property type="component" value="Unassembled WGS sequence"/>
</dbReference>